<feature type="transmembrane region" description="Helical" evidence="2">
    <location>
        <begin position="42"/>
        <end position="66"/>
    </location>
</feature>
<evidence type="ECO:0000256" key="1">
    <source>
        <dbReference type="ARBA" id="ARBA00008779"/>
    </source>
</evidence>
<comment type="similarity">
    <text evidence="1">Belongs to the sulfatase family.</text>
</comment>
<evidence type="ECO:0000259" key="3">
    <source>
        <dbReference type="Pfam" id="PF00884"/>
    </source>
</evidence>
<feature type="transmembrane region" description="Helical" evidence="2">
    <location>
        <begin position="833"/>
        <end position="858"/>
    </location>
</feature>
<organism evidence="4">
    <name type="scientific">Hexamita inflata</name>
    <dbReference type="NCBI Taxonomy" id="28002"/>
    <lineage>
        <taxon>Eukaryota</taxon>
        <taxon>Metamonada</taxon>
        <taxon>Diplomonadida</taxon>
        <taxon>Hexamitidae</taxon>
        <taxon>Hexamitinae</taxon>
        <taxon>Hexamita</taxon>
    </lineage>
</organism>
<feature type="transmembrane region" description="Helical" evidence="2">
    <location>
        <begin position="12"/>
        <end position="30"/>
    </location>
</feature>
<dbReference type="PANTHER" id="PTHR42693">
    <property type="entry name" value="ARYLSULFATASE FAMILY MEMBER"/>
    <property type="match status" value="1"/>
</dbReference>
<keyword evidence="2" id="KW-1133">Transmembrane helix</keyword>
<dbReference type="InterPro" id="IPR000917">
    <property type="entry name" value="Sulfatase_N"/>
</dbReference>
<reference evidence="4" key="1">
    <citation type="submission" date="2023-06" db="EMBL/GenBank/DDBJ databases">
        <authorList>
            <person name="Kurt Z."/>
        </authorList>
    </citation>
    <scope>NUCLEOTIDE SEQUENCE</scope>
</reference>
<keyword evidence="2" id="KW-0472">Membrane</keyword>
<keyword evidence="6" id="KW-1185">Reference proteome</keyword>
<dbReference type="AlphaFoldDB" id="A0AA86U6Y4"/>
<dbReference type="InterPro" id="IPR017850">
    <property type="entry name" value="Alkaline_phosphatase_core_sf"/>
</dbReference>
<sequence>MLKDILNSSYFVMPASLFVIELMFILLKFLDETSSFSKMVPTPWLVIPAIIVCGLDFAALGLFNWFLCRVVKNKKIQIPIFTTFCIYMLFSLVVCIVDLINRKETLQQNTQYYFTTYDFGIKSMFDDSMSIEGLPQVNGNSKMIGNIMKRSPGPWTAIFVTLSLVIAFQIFWGITNCQKNRKRAPSKPSPNSSSAASSNISSNITASTMLDSQIETVQFVSKKPKANQKLKIITMSAVMVVWFTELVLFIVCMCSDDKTLQLVVPNYWNFYQSHRKTSMSHKEVAQATQFFRSNNELKEGYDWIDQRANPQFPMVYAPKKTVCSYNPELEYCKTLQADEPKAPQELPNVVIVIAESFTPGPMMYQNNVVTSNEKIVDGPLYKKNYLPNLKKLSEDALTFASLSASGIPTLYGWLSLMTGEIPYSNSINIVQSMLNDVDDFPSYFHSNNYQTMYVAPCKFKFDGQHNWLFRGRKVVQPQYKALKEMPKWFDNIYQYIPTKEQAEQLGVEQNKMQSWVPDRITAKQFITHFEENSKAGKPTLGVWATVDTHMSFQGYDNDEFYEPVKFGKGRHGNQKMSEQIDRYATVAKYMDKYIGEVVDYLKEKHNNTIFVVVGDHGAREVPQFTDNVIDKLDPLSQKYDDSCNHKQFSNDQLYVTSALITYLGDNPLLRSKFDPLRSKVVKVPTDHHDLIKTVYELVEDQNNKHLASSRNGRNLLELATNLTQNKPLRKHWSLRTTMLHSEVATENTVYRYHTKGPYGEKFEGIYPTCVRPGEKRSKITKKEFNSFSQYHKFYDYIQRGNRQFSYKFRNPDCQYPTVCNFPVNYEAYNRNDALILGASAVGVGMGAGVVFMLIYWVYEIIMNKKKKYSPIQPVQTY</sequence>
<reference evidence="5 6" key="2">
    <citation type="submission" date="2024-07" db="EMBL/GenBank/DDBJ databases">
        <authorList>
            <person name="Akdeniz Z."/>
        </authorList>
    </citation>
    <scope>NUCLEOTIDE SEQUENCE [LARGE SCALE GENOMIC DNA]</scope>
</reference>
<comment type="caution">
    <text evidence="4">The sequence shown here is derived from an EMBL/GenBank/DDBJ whole genome shotgun (WGS) entry which is preliminary data.</text>
</comment>
<keyword evidence="2" id="KW-0812">Transmembrane</keyword>
<feature type="transmembrane region" description="Helical" evidence="2">
    <location>
        <begin position="232"/>
        <end position="251"/>
    </location>
</feature>
<feature type="transmembrane region" description="Helical" evidence="2">
    <location>
        <begin position="78"/>
        <end position="100"/>
    </location>
</feature>
<dbReference type="Proteomes" id="UP001642409">
    <property type="component" value="Unassembled WGS sequence"/>
</dbReference>
<evidence type="ECO:0000256" key="2">
    <source>
        <dbReference type="SAM" id="Phobius"/>
    </source>
</evidence>
<feature type="transmembrane region" description="Helical" evidence="2">
    <location>
        <begin position="155"/>
        <end position="174"/>
    </location>
</feature>
<proteinExistence type="inferred from homology"/>
<dbReference type="Pfam" id="PF00884">
    <property type="entry name" value="Sulfatase"/>
    <property type="match status" value="1"/>
</dbReference>
<evidence type="ECO:0000313" key="6">
    <source>
        <dbReference type="Proteomes" id="UP001642409"/>
    </source>
</evidence>
<name>A0AA86U6Y4_9EUKA</name>
<gene>
    <name evidence="4" type="ORF">HINF_LOCUS19938</name>
    <name evidence="5" type="ORF">HINF_LOCUS57099</name>
</gene>
<dbReference type="Gene3D" id="3.40.720.10">
    <property type="entry name" value="Alkaline Phosphatase, subunit A"/>
    <property type="match status" value="1"/>
</dbReference>
<dbReference type="EMBL" id="CATOUU010000512">
    <property type="protein sequence ID" value="CAI9932293.1"/>
    <property type="molecule type" value="Genomic_DNA"/>
</dbReference>
<accession>A0AA86U6Y4</accession>
<evidence type="ECO:0000313" key="5">
    <source>
        <dbReference type="EMBL" id="CAL6075214.1"/>
    </source>
</evidence>
<dbReference type="GO" id="GO:0004065">
    <property type="term" value="F:arylsulfatase activity"/>
    <property type="evidence" value="ECO:0007669"/>
    <property type="project" value="TreeGrafter"/>
</dbReference>
<dbReference type="EMBL" id="CAXDID020000312">
    <property type="protein sequence ID" value="CAL6075214.1"/>
    <property type="molecule type" value="Genomic_DNA"/>
</dbReference>
<dbReference type="PANTHER" id="PTHR42693:SF33">
    <property type="entry name" value="ARYLSULFATASE"/>
    <property type="match status" value="1"/>
</dbReference>
<protein>
    <submittedName>
        <fullName evidence="4">Sulfatase</fullName>
    </submittedName>
</protein>
<dbReference type="InterPro" id="IPR050738">
    <property type="entry name" value="Sulfatase"/>
</dbReference>
<feature type="domain" description="Sulfatase N-terminal" evidence="3">
    <location>
        <begin position="347"/>
        <end position="698"/>
    </location>
</feature>
<evidence type="ECO:0000313" key="4">
    <source>
        <dbReference type="EMBL" id="CAI9932293.1"/>
    </source>
</evidence>
<dbReference type="SUPFAM" id="SSF53649">
    <property type="entry name" value="Alkaline phosphatase-like"/>
    <property type="match status" value="1"/>
</dbReference>